<accession>A0A2S9CW37</accession>
<organism evidence="1 4">
    <name type="scientific">Chryseobacterium culicis</name>
    <dbReference type="NCBI Taxonomy" id="680127"/>
    <lineage>
        <taxon>Bacteria</taxon>
        <taxon>Pseudomonadati</taxon>
        <taxon>Bacteroidota</taxon>
        <taxon>Flavobacteriia</taxon>
        <taxon>Flavobacteriales</taxon>
        <taxon>Weeksellaceae</taxon>
        <taxon>Chryseobacterium group</taxon>
        <taxon>Chryseobacterium</taxon>
    </lineage>
</organism>
<evidence type="ECO:0000313" key="4">
    <source>
        <dbReference type="Proteomes" id="UP000238534"/>
    </source>
</evidence>
<comment type="caution">
    <text evidence="1">The sequence shown here is derived from an EMBL/GenBank/DDBJ whole genome shotgun (WGS) entry which is preliminary data.</text>
</comment>
<dbReference type="AlphaFoldDB" id="A0A2S9CW37"/>
<sequence length="169" mass="19847">MDETMKKIKLAFRIVIDQSSDMVWDRYIFDDTYFEYKIQHQVFDEKENPVKNYWELVQKNPGAKQIPFLLSSAASNYVSQLGGVIRSLPDVLGNTFFPFDNFKLDLISSHLEDPSKHKIGLTFFSPELLLIDMIDNKYLLSKETDQENGWETFMLPFHSQVSIVYYQKI</sequence>
<gene>
    <name evidence="1" type="ORF">CQ022_00080</name>
    <name evidence="2" type="ORF">CQ033_20795</name>
</gene>
<dbReference type="EMBL" id="PCPP01000001">
    <property type="protein sequence ID" value="PRB84727.1"/>
    <property type="molecule type" value="Genomic_DNA"/>
</dbReference>
<evidence type="ECO:0000313" key="1">
    <source>
        <dbReference type="EMBL" id="PRB84727.1"/>
    </source>
</evidence>
<reference evidence="3 4" key="1">
    <citation type="submission" date="2017-09" db="EMBL/GenBank/DDBJ databases">
        <title>Genomic, metabolic, and phenotypic characteristics of bacterial isolates from the natural microbiome of the model nematode Caenorhabditis elegans.</title>
        <authorList>
            <person name="Zimmermann J."/>
            <person name="Obeng N."/>
            <person name="Yang W."/>
            <person name="Obeng O."/>
            <person name="Kissoyan K."/>
            <person name="Pees B."/>
            <person name="Dirksen P."/>
            <person name="Hoppner M."/>
            <person name="Franke A."/>
            <person name="Rosenstiel P."/>
            <person name="Leippe M."/>
            <person name="Dierking K."/>
            <person name="Kaleta C."/>
            <person name="Schulenburg H."/>
        </authorList>
    </citation>
    <scope>NUCLEOTIDE SEQUENCE [LARGE SCALE GENOMIC DNA]</scope>
    <source>
        <strain evidence="1 4">MYb25</strain>
        <strain evidence="2 3">MYb44</strain>
    </source>
</reference>
<protein>
    <submittedName>
        <fullName evidence="1">Uncharacterized protein</fullName>
    </submittedName>
</protein>
<dbReference type="EMBL" id="PCPH01000007">
    <property type="protein sequence ID" value="PRB87874.1"/>
    <property type="molecule type" value="Genomic_DNA"/>
</dbReference>
<keyword evidence="3" id="KW-1185">Reference proteome</keyword>
<dbReference type="Proteomes" id="UP000238325">
    <property type="component" value="Unassembled WGS sequence"/>
</dbReference>
<dbReference type="Proteomes" id="UP000238534">
    <property type="component" value="Unassembled WGS sequence"/>
</dbReference>
<evidence type="ECO:0000313" key="2">
    <source>
        <dbReference type="EMBL" id="PRB87874.1"/>
    </source>
</evidence>
<name>A0A2S9CW37_CHRCI</name>
<proteinExistence type="predicted"/>
<evidence type="ECO:0000313" key="3">
    <source>
        <dbReference type="Proteomes" id="UP000238325"/>
    </source>
</evidence>